<dbReference type="Proteomes" id="UP001056255">
    <property type="component" value="Chromosome II"/>
</dbReference>
<keyword evidence="2" id="KW-0732">Signal</keyword>
<feature type="compositionally biased region" description="Basic and acidic residues" evidence="1">
    <location>
        <begin position="109"/>
        <end position="184"/>
    </location>
</feature>
<evidence type="ECO:0000256" key="2">
    <source>
        <dbReference type="SAM" id="SignalP"/>
    </source>
</evidence>
<feature type="region of interest" description="Disordered" evidence="1">
    <location>
        <begin position="109"/>
        <end position="190"/>
    </location>
</feature>
<proteinExistence type="predicted"/>
<dbReference type="EMBL" id="CP082276">
    <property type="protein sequence ID" value="USH05229.1"/>
    <property type="molecule type" value="Genomic_DNA"/>
</dbReference>
<accession>A0ABY4X1U6</accession>
<reference evidence="3" key="1">
    <citation type="submission" date="2021-08" db="EMBL/GenBank/DDBJ databases">
        <authorList>
            <person name="Sakaguchi M."/>
            <person name="Kikuchi T."/>
            <person name="Urbanczyk H."/>
        </authorList>
    </citation>
    <scope>NUCLEOTIDE SEQUENCE</scope>
    <source>
        <strain evidence="3">020920N</strain>
    </source>
</reference>
<protein>
    <submittedName>
        <fullName evidence="3">DUF2796 domain-containing protein</fullName>
    </submittedName>
</protein>
<dbReference type="InterPro" id="IPR021253">
    <property type="entry name" value="ZrgA-like"/>
</dbReference>
<dbReference type="Pfam" id="PF10986">
    <property type="entry name" value="ZrgA"/>
    <property type="match status" value="2"/>
</dbReference>
<evidence type="ECO:0000313" key="4">
    <source>
        <dbReference type="Proteomes" id="UP001056255"/>
    </source>
</evidence>
<name>A0ABY4X1U6_9GAMM</name>
<gene>
    <name evidence="3" type="ORF">K6Q96_18605</name>
</gene>
<evidence type="ECO:0000313" key="3">
    <source>
        <dbReference type="EMBL" id="USH05229.1"/>
    </source>
</evidence>
<keyword evidence="4" id="KW-1185">Reference proteome</keyword>
<evidence type="ECO:0000256" key="1">
    <source>
        <dbReference type="SAM" id="MobiDB-lite"/>
    </source>
</evidence>
<sequence length="249" mass="27647">MRTKHLFALSAIALGVTSAASAENHEFRQHDAHQHGVVEWHIAQDGDELLAEITAPGSDVVGFEHAPENAEQKAAIEKAVAALAKPGALFAINAEAGCELEAQQVSHTLGEDDHDDHGHGDHDGHDHDKHDDHHGHDHDDHAGHDHDKHDDHHDEHKGHDHHNDHDHHDEHKGHDHHEDHDHGHDHKKAQHGEFSAQYTFHCKEPAKIQSIKTYWFTAFGNTEKISVQAVTDKGVAAAELLPSSTTFRF</sequence>
<organism evidence="3 4">
    <name type="scientific">Grimontia kaedaensis</name>
    <dbReference type="NCBI Taxonomy" id="2872157"/>
    <lineage>
        <taxon>Bacteria</taxon>
        <taxon>Pseudomonadati</taxon>
        <taxon>Pseudomonadota</taxon>
        <taxon>Gammaproteobacteria</taxon>
        <taxon>Vibrionales</taxon>
        <taxon>Vibrionaceae</taxon>
        <taxon>Grimontia</taxon>
    </lineage>
</organism>
<dbReference type="RefSeq" id="WP_251881762.1">
    <property type="nucleotide sequence ID" value="NZ_CP082276.1"/>
</dbReference>
<feature type="signal peptide" evidence="2">
    <location>
        <begin position="1"/>
        <end position="22"/>
    </location>
</feature>
<feature type="chain" id="PRO_5045464888" evidence="2">
    <location>
        <begin position="23"/>
        <end position="249"/>
    </location>
</feature>